<sequence>MDKNLHWVCEKQIERTIKALESNNMNGYLVKSKEDLIKKIDDLVEENSLVACGGSQTLFETGVIDYLRKGRYDFLDRYKEGLKPNEMKDIYRKSFFADAYFTSTNAITENGELYNVDGNGNRVAAMLYGPDKVIVICGKNKIVKDVDAAIERNKQFSAPANAKRLDTKTPCKSSGYCMDCKSSDRICCEYTLIKRQRYQGRIHVIFIDENFGY</sequence>
<dbReference type="PIRSF" id="PIRSF020269">
    <property type="entry name" value="DUF1121"/>
    <property type="match status" value="1"/>
</dbReference>
<keyword evidence="3" id="KW-1185">Reference proteome</keyword>
<dbReference type="Proteomes" id="UP000034407">
    <property type="component" value="Unassembled WGS sequence"/>
</dbReference>
<organism evidence="2 3">
    <name type="scientific">Paraclostridium benzoelyticum</name>
    <dbReference type="NCBI Taxonomy" id="1629550"/>
    <lineage>
        <taxon>Bacteria</taxon>
        <taxon>Bacillati</taxon>
        <taxon>Bacillota</taxon>
        <taxon>Clostridia</taxon>
        <taxon>Peptostreptococcales</taxon>
        <taxon>Peptostreptococcaceae</taxon>
        <taxon>Paraclostridium</taxon>
    </lineage>
</organism>
<dbReference type="PATRIC" id="fig|1629550.3.peg.2197"/>
<reference evidence="2 3" key="1">
    <citation type="submission" date="2015-04" db="EMBL/GenBank/DDBJ databases">
        <title>Microcin producing Clostridium sp. JC272T.</title>
        <authorList>
            <person name="Jyothsna T."/>
            <person name="Sasikala C."/>
            <person name="Ramana C."/>
        </authorList>
    </citation>
    <scope>NUCLEOTIDE SEQUENCE [LARGE SCALE GENOMIC DNA]</scope>
    <source>
        <strain evidence="2 3">JC272</strain>
    </source>
</reference>
<dbReference type="InterPro" id="IPR037171">
    <property type="entry name" value="NagB/RpiA_transferase-like"/>
</dbReference>
<gene>
    <name evidence="2" type="ORF">VN21_13705</name>
</gene>
<name>A0A0M3DD14_9FIRM</name>
<dbReference type="OrthoDB" id="9809147at2"/>
<dbReference type="InterPro" id="IPR009501">
    <property type="entry name" value="UCP020269"/>
</dbReference>
<evidence type="ECO:0000313" key="3">
    <source>
        <dbReference type="Proteomes" id="UP000034407"/>
    </source>
</evidence>
<protein>
    <submittedName>
        <fullName evidence="2">Membrane protein</fullName>
    </submittedName>
</protein>
<dbReference type="PANTHER" id="PTHR36179:SF2">
    <property type="entry name" value="LUD DOMAIN-CONTAINING PROTEIN"/>
    <property type="match status" value="1"/>
</dbReference>
<dbReference type="EMBL" id="LBBT01000270">
    <property type="protein sequence ID" value="KKY00535.1"/>
    <property type="molecule type" value="Genomic_DNA"/>
</dbReference>
<evidence type="ECO:0000259" key="1">
    <source>
        <dbReference type="Pfam" id="PF02589"/>
    </source>
</evidence>
<dbReference type="InterPro" id="IPR024185">
    <property type="entry name" value="FTHF_cligase-like_sf"/>
</dbReference>
<accession>A0A0M3DD14</accession>
<evidence type="ECO:0000313" key="2">
    <source>
        <dbReference type="EMBL" id="KKY00535.1"/>
    </source>
</evidence>
<proteinExistence type="predicted"/>
<dbReference type="RefSeq" id="WP_046823754.1">
    <property type="nucleotide sequence ID" value="NZ_JBCLWQ010000002.1"/>
</dbReference>
<dbReference type="Pfam" id="PF02589">
    <property type="entry name" value="LUD_dom"/>
    <property type="match status" value="1"/>
</dbReference>
<dbReference type="AlphaFoldDB" id="A0A0M3DD14"/>
<comment type="caution">
    <text evidence="2">The sequence shown here is derived from an EMBL/GenBank/DDBJ whole genome shotgun (WGS) entry which is preliminary data.</text>
</comment>
<dbReference type="InterPro" id="IPR003741">
    <property type="entry name" value="LUD_dom"/>
</dbReference>
<dbReference type="PANTHER" id="PTHR36179">
    <property type="entry name" value="LUD_DOM DOMAIN-CONTAINING PROTEIN"/>
    <property type="match status" value="1"/>
</dbReference>
<dbReference type="SUPFAM" id="SSF100950">
    <property type="entry name" value="NagB/RpiA/CoA transferase-like"/>
    <property type="match status" value="1"/>
</dbReference>
<feature type="domain" description="LUD" evidence="1">
    <location>
        <begin position="13"/>
        <end position="207"/>
    </location>
</feature>
<dbReference type="Gene3D" id="3.40.50.10420">
    <property type="entry name" value="NagB/RpiA/CoA transferase-like"/>
    <property type="match status" value="1"/>
</dbReference>